<dbReference type="SUPFAM" id="SSF103473">
    <property type="entry name" value="MFS general substrate transporter"/>
    <property type="match status" value="1"/>
</dbReference>
<accession>A0A0P1EXP5</accession>
<feature type="transmembrane region" description="Helical" evidence="2">
    <location>
        <begin position="42"/>
        <end position="60"/>
    </location>
</feature>
<dbReference type="RefSeq" id="WP_058122599.1">
    <property type="nucleotide sequence ID" value="NZ_CYRX01000010.1"/>
</dbReference>
<dbReference type="GO" id="GO:0008643">
    <property type="term" value="P:carbohydrate transport"/>
    <property type="evidence" value="ECO:0007669"/>
    <property type="project" value="InterPro"/>
</dbReference>
<organism evidence="3 4">
    <name type="scientific">Thalassobacter stenotrophicus</name>
    <dbReference type="NCBI Taxonomy" id="266809"/>
    <lineage>
        <taxon>Bacteria</taxon>
        <taxon>Pseudomonadati</taxon>
        <taxon>Pseudomonadota</taxon>
        <taxon>Alphaproteobacteria</taxon>
        <taxon>Rhodobacterales</taxon>
        <taxon>Roseobacteraceae</taxon>
        <taxon>Thalassobacter</taxon>
    </lineage>
</organism>
<dbReference type="PANTHER" id="PTHR11328">
    <property type="entry name" value="MAJOR FACILITATOR SUPERFAMILY DOMAIN-CONTAINING PROTEIN"/>
    <property type="match status" value="1"/>
</dbReference>
<keyword evidence="2" id="KW-0812">Transmembrane</keyword>
<evidence type="ECO:0000313" key="4">
    <source>
        <dbReference type="Proteomes" id="UP000051298"/>
    </source>
</evidence>
<feature type="transmembrane region" description="Helical" evidence="2">
    <location>
        <begin position="109"/>
        <end position="128"/>
    </location>
</feature>
<feature type="transmembrane region" description="Helical" evidence="2">
    <location>
        <begin position="279"/>
        <end position="297"/>
    </location>
</feature>
<dbReference type="InterPro" id="IPR036259">
    <property type="entry name" value="MFS_trans_sf"/>
</dbReference>
<proteinExistence type="inferred from homology"/>
<feature type="transmembrane region" description="Helical" evidence="2">
    <location>
        <begin position="149"/>
        <end position="170"/>
    </location>
</feature>
<feature type="transmembrane region" description="Helical" evidence="2">
    <location>
        <begin position="342"/>
        <end position="364"/>
    </location>
</feature>
<dbReference type="EMBL" id="CYRX01000010">
    <property type="protein sequence ID" value="CUH59377.1"/>
    <property type="molecule type" value="Genomic_DNA"/>
</dbReference>
<sequence>MTSTSIGWGTRLAYGIGSIAYGIKNNGFATFLMIYFNQVLGLPAILVGLSLLIALLFDAVSDPLVGYISDRHNSRLGRRHPFMYAAILPTCIAYFYMWTPPDLGQTGLFIYLTVMAITVRLSVTFFEVPNSALIGELTHDYDKRTALSGLRLMMGWLAGVIMAVVVYRVFLAPSVEYDDGIMNLEGYKSYAITAAIVMGVAMLISSLGTHRAIKHYSKPDAESEGHGFSFMQNVKYIFRNRSFRAVFIGTVFSSLVAGIATTLQLYFGIYYFGLSTGQLGLAALTMVPSAIIAFLGTSQLSKGREKKSVVVTLSWISMVLSVILIAAKSAGILPENGSTDMFYVVALATFVTTAVTISLSIMSVSMVVDLVEGDERNTGHRAEGLYFATFSFTAKIVTGFGTFVSGALLTFGASPGTGELMSEEVMQGIALPYAILMVVLHIASIYCLRRFGLTRDGHTDNLQAVQKI</sequence>
<gene>
    <name evidence="3" type="primary">yicJ</name>
    <name evidence="3" type="ORF">THS5294_00662</name>
</gene>
<dbReference type="Proteomes" id="UP000051298">
    <property type="component" value="Unassembled WGS sequence"/>
</dbReference>
<dbReference type="GO" id="GO:0005886">
    <property type="term" value="C:plasma membrane"/>
    <property type="evidence" value="ECO:0007669"/>
    <property type="project" value="TreeGrafter"/>
</dbReference>
<dbReference type="Gene3D" id="1.20.1250.20">
    <property type="entry name" value="MFS general substrate transporter like domains"/>
    <property type="match status" value="1"/>
</dbReference>
<feature type="transmembrane region" description="Helical" evidence="2">
    <location>
        <begin position="81"/>
        <end position="97"/>
    </location>
</feature>
<dbReference type="GO" id="GO:0015293">
    <property type="term" value="F:symporter activity"/>
    <property type="evidence" value="ECO:0007669"/>
    <property type="project" value="InterPro"/>
</dbReference>
<reference evidence="3 4" key="1">
    <citation type="submission" date="2015-09" db="EMBL/GenBank/DDBJ databases">
        <authorList>
            <consortium name="Swine Surveillance"/>
        </authorList>
    </citation>
    <scope>NUCLEOTIDE SEQUENCE [LARGE SCALE GENOMIC DNA]</scope>
    <source>
        <strain evidence="3 4">CECT 5294</strain>
    </source>
</reference>
<evidence type="ECO:0000256" key="2">
    <source>
        <dbReference type="SAM" id="Phobius"/>
    </source>
</evidence>
<evidence type="ECO:0000256" key="1">
    <source>
        <dbReference type="ARBA" id="ARBA00009617"/>
    </source>
</evidence>
<comment type="similarity">
    <text evidence="1">Belongs to the sodium:galactoside symporter (TC 2.A.2) family.</text>
</comment>
<feature type="transmembrane region" description="Helical" evidence="2">
    <location>
        <begin position="309"/>
        <end position="330"/>
    </location>
</feature>
<feature type="transmembrane region" description="Helical" evidence="2">
    <location>
        <begin position="429"/>
        <end position="448"/>
    </location>
</feature>
<protein>
    <submittedName>
        <fullName evidence="3">Inner membrane symporter YicJ</fullName>
    </submittedName>
</protein>
<name>A0A0P1EXP5_9RHOB</name>
<feature type="transmembrane region" description="Helical" evidence="2">
    <location>
        <begin position="190"/>
        <end position="208"/>
    </location>
</feature>
<dbReference type="InterPro" id="IPR039672">
    <property type="entry name" value="MFS_2"/>
</dbReference>
<keyword evidence="2" id="KW-0472">Membrane</keyword>
<dbReference type="PANTHER" id="PTHR11328:SF24">
    <property type="entry name" value="MAJOR FACILITATOR SUPERFAMILY (MFS) PROFILE DOMAIN-CONTAINING PROTEIN"/>
    <property type="match status" value="1"/>
</dbReference>
<dbReference type="Pfam" id="PF13347">
    <property type="entry name" value="MFS_2"/>
    <property type="match status" value="1"/>
</dbReference>
<evidence type="ECO:0000313" key="3">
    <source>
        <dbReference type="EMBL" id="CUH59377.1"/>
    </source>
</evidence>
<dbReference type="AlphaFoldDB" id="A0A0P1EXP5"/>
<feature type="transmembrane region" description="Helical" evidence="2">
    <location>
        <begin position="385"/>
        <end position="409"/>
    </location>
</feature>
<keyword evidence="2" id="KW-1133">Transmembrane helix</keyword>
<feature type="transmembrane region" description="Helical" evidence="2">
    <location>
        <begin position="12"/>
        <end position="36"/>
    </location>
</feature>
<feature type="transmembrane region" description="Helical" evidence="2">
    <location>
        <begin position="245"/>
        <end position="267"/>
    </location>
</feature>